<dbReference type="RefSeq" id="XP_018296080.1">
    <property type="nucleotide sequence ID" value="XM_018430691.1"/>
</dbReference>
<keyword evidence="2" id="KW-0238">DNA-binding</keyword>
<dbReference type="Gene3D" id="1.10.10.10">
    <property type="entry name" value="Winged helix-like DNA-binding domain superfamily/Winged helix DNA-binding domain"/>
    <property type="match status" value="1"/>
</dbReference>
<feature type="domain" description="Transposase Tc1-like" evidence="1">
    <location>
        <begin position="80"/>
        <end position="139"/>
    </location>
</feature>
<dbReference type="GO" id="GO:0003677">
    <property type="term" value="F:DNA binding"/>
    <property type="evidence" value="ECO:0007669"/>
    <property type="project" value="UniProtKB-KW"/>
</dbReference>
<evidence type="ECO:0000313" key="3">
    <source>
        <dbReference type="Proteomes" id="UP000077315"/>
    </source>
</evidence>
<dbReference type="InterPro" id="IPR002492">
    <property type="entry name" value="Transposase_Tc1-like"/>
</dbReference>
<dbReference type="AlphaFoldDB" id="A0A163ED97"/>
<dbReference type="GO" id="GO:0006313">
    <property type="term" value="P:DNA transposition"/>
    <property type="evidence" value="ECO:0007669"/>
    <property type="project" value="InterPro"/>
</dbReference>
<dbReference type="InParanoid" id="A0A163ED97"/>
<dbReference type="GeneID" id="28991597"/>
<dbReference type="Proteomes" id="UP000077315">
    <property type="component" value="Unassembled WGS sequence"/>
</dbReference>
<sequence>MEISSSSKTKHGSYYKADDLKYDGIIYLHLTEISSTKISAIVQIKLSTVKKIIKRFQKAGSPLSGKSSGRSKIVNKRTERHLVQIVCTDPFANYDQLRLALREIEIFVCRATVISSLRNLGFGSYIAAHKPALTERHKKT</sequence>
<dbReference type="OrthoDB" id="2288646at2759"/>
<name>A0A163ED97_PHYB8</name>
<dbReference type="EMBL" id="KV440974">
    <property type="protein sequence ID" value="OAD78040.1"/>
    <property type="molecule type" value="Genomic_DNA"/>
</dbReference>
<dbReference type="GO" id="GO:0015074">
    <property type="term" value="P:DNA integration"/>
    <property type="evidence" value="ECO:0007669"/>
    <property type="project" value="InterPro"/>
</dbReference>
<gene>
    <name evidence="2" type="ORF">PHYBLDRAFT_141903</name>
</gene>
<organism evidence="2 3">
    <name type="scientific">Phycomyces blakesleeanus (strain ATCC 8743b / DSM 1359 / FGSC 10004 / NBRC 33097 / NRRL 1555)</name>
    <dbReference type="NCBI Taxonomy" id="763407"/>
    <lineage>
        <taxon>Eukaryota</taxon>
        <taxon>Fungi</taxon>
        <taxon>Fungi incertae sedis</taxon>
        <taxon>Mucoromycota</taxon>
        <taxon>Mucoromycotina</taxon>
        <taxon>Mucoromycetes</taxon>
        <taxon>Mucorales</taxon>
        <taxon>Phycomycetaceae</taxon>
        <taxon>Phycomyces</taxon>
    </lineage>
</organism>
<keyword evidence="3" id="KW-1185">Reference proteome</keyword>
<dbReference type="Pfam" id="PF01498">
    <property type="entry name" value="HTH_Tnp_Tc3_2"/>
    <property type="match status" value="1"/>
</dbReference>
<reference evidence="3" key="1">
    <citation type="submission" date="2015-06" db="EMBL/GenBank/DDBJ databases">
        <title>Expansion of signal transduction pathways in fungi by whole-genome duplication.</title>
        <authorList>
            <consortium name="DOE Joint Genome Institute"/>
            <person name="Corrochano L.M."/>
            <person name="Kuo A."/>
            <person name="Marcet-Houben M."/>
            <person name="Polaino S."/>
            <person name="Salamov A."/>
            <person name="Villalobos J.M."/>
            <person name="Alvarez M.I."/>
            <person name="Avalos J."/>
            <person name="Benito E.P."/>
            <person name="Benoit I."/>
            <person name="Burger G."/>
            <person name="Camino L.P."/>
            <person name="Canovas D."/>
            <person name="Cerda-Olmedo E."/>
            <person name="Cheng J.-F."/>
            <person name="Dominguez A."/>
            <person name="Elias M."/>
            <person name="Eslava A.P."/>
            <person name="Glaser F."/>
            <person name="Grimwood J."/>
            <person name="Gutierrez G."/>
            <person name="Heitman J."/>
            <person name="Henrissat B."/>
            <person name="Iturriaga E.A."/>
            <person name="Lang B.F."/>
            <person name="Lavin J.L."/>
            <person name="Lee S."/>
            <person name="Li W."/>
            <person name="Lindquist E."/>
            <person name="Lopez-Garcia S."/>
            <person name="Luque E.M."/>
            <person name="Marcos A.T."/>
            <person name="Martin J."/>
            <person name="McCluskey K."/>
            <person name="Medina H.R."/>
            <person name="Miralles-Duran A."/>
            <person name="Miyazaki A."/>
            <person name="Munoz-Torres E."/>
            <person name="Oguiza J.A."/>
            <person name="Ohm R."/>
            <person name="Olmedo M."/>
            <person name="Orejas M."/>
            <person name="Ortiz-Castellanos L."/>
            <person name="Pisabarro A.G."/>
            <person name="Rodriguez-Romero J."/>
            <person name="Ruiz-Herrera J."/>
            <person name="Ruiz-Vazquez R."/>
            <person name="Sanz C."/>
            <person name="Schackwitz W."/>
            <person name="Schmutz J."/>
            <person name="Shahriari M."/>
            <person name="Shelest E."/>
            <person name="Silva-Franco F."/>
            <person name="Soanes D."/>
            <person name="Syed K."/>
            <person name="Tagua V.G."/>
            <person name="Talbot N.J."/>
            <person name="Thon M."/>
            <person name="De vries R.P."/>
            <person name="Wiebenga A."/>
            <person name="Yadav J.S."/>
            <person name="Braun E.L."/>
            <person name="Baker S."/>
            <person name="Garre V."/>
            <person name="Horwitz B."/>
            <person name="Torres-Martinez S."/>
            <person name="Idnurm A."/>
            <person name="Herrera-Estrella A."/>
            <person name="Gabaldon T."/>
            <person name="Grigoriev I.V."/>
        </authorList>
    </citation>
    <scope>NUCLEOTIDE SEQUENCE [LARGE SCALE GENOMIC DNA]</scope>
    <source>
        <strain evidence="3">NRRL 1555(-)</strain>
    </source>
</reference>
<dbReference type="VEuPathDB" id="FungiDB:PHYBLDRAFT_141903"/>
<accession>A0A163ED97</accession>
<proteinExistence type="predicted"/>
<dbReference type="SUPFAM" id="SSF46689">
    <property type="entry name" value="Homeodomain-like"/>
    <property type="match status" value="1"/>
</dbReference>
<dbReference type="InterPro" id="IPR036388">
    <property type="entry name" value="WH-like_DNA-bd_sf"/>
</dbReference>
<evidence type="ECO:0000313" key="2">
    <source>
        <dbReference type="EMBL" id="OAD78040.1"/>
    </source>
</evidence>
<evidence type="ECO:0000259" key="1">
    <source>
        <dbReference type="Pfam" id="PF01498"/>
    </source>
</evidence>
<dbReference type="STRING" id="763407.A0A163ED97"/>
<keyword evidence="2" id="KW-0371">Homeobox</keyword>
<protein>
    <submittedName>
        <fullName evidence="2">Homeodomain-like DNA binding domain-containing transcription factor</fullName>
    </submittedName>
</protein>
<dbReference type="InterPro" id="IPR009057">
    <property type="entry name" value="Homeodomain-like_sf"/>
</dbReference>